<dbReference type="Pfam" id="PF07811">
    <property type="entry name" value="TadE"/>
    <property type="match status" value="1"/>
</dbReference>
<sequence>MTRLFRHIPSNLRRFRRSENGAQLVEFAILLPMLLLIFAVIVEGGRLMWSYQATGSGVRDATRYLARVVPSDVCSGGGSVAAWQGKVESIVRESSAGDAFFPTGITITSVTPRVTCFSGSYRVPVVGVAAVTANVTITFPFAGLFRFAGSDRTTINTSVTDQSRIFGT</sequence>
<dbReference type="EMBL" id="FZOY01000002">
    <property type="protein sequence ID" value="SNS44927.1"/>
    <property type="molecule type" value="Genomic_DNA"/>
</dbReference>
<dbReference type="AlphaFoldDB" id="A0A239EJX8"/>
<feature type="transmembrane region" description="Helical" evidence="1">
    <location>
        <begin position="21"/>
        <end position="42"/>
    </location>
</feature>
<feature type="domain" description="TadE-like" evidence="2">
    <location>
        <begin position="21"/>
        <end position="63"/>
    </location>
</feature>
<protein>
    <submittedName>
        <fullName evidence="3">TadE-like protein</fullName>
    </submittedName>
</protein>
<keyword evidence="1" id="KW-1133">Transmembrane helix</keyword>
<keyword evidence="4" id="KW-1185">Reference proteome</keyword>
<name>A0A239EJX8_9RHOB</name>
<evidence type="ECO:0000313" key="4">
    <source>
        <dbReference type="Proteomes" id="UP000198426"/>
    </source>
</evidence>
<feature type="transmembrane region" description="Helical" evidence="1">
    <location>
        <begin position="123"/>
        <end position="145"/>
    </location>
</feature>
<keyword evidence="1" id="KW-0812">Transmembrane</keyword>
<evidence type="ECO:0000256" key="1">
    <source>
        <dbReference type="SAM" id="Phobius"/>
    </source>
</evidence>
<evidence type="ECO:0000313" key="3">
    <source>
        <dbReference type="EMBL" id="SNS44927.1"/>
    </source>
</evidence>
<reference evidence="3 4" key="1">
    <citation type="submission" date="2017-06" db="EMBL/GenBank/DDBJ databases">
        <authorList>
            <person name="Kim H.J."/>
            <person name="Triplett B.A."/>
        </authorList>
    </citation>
    <scope>NUCLEOTIDE SEQUENCE [LARGE SCALE GENOMIC DNA]</scope>
    <source>
        <strain evidence="3 4">DSM 29339</strain>
    </source>
</reference>
<organism evidence="3 4">
    <name type="scientific">Tropicimonas sediminicola</name>
    <dbReference type="NCBI Taxonomy" id="1031541"/>
    <lineage>
        <taxon>Bacteria</taxon>
        <taxon>Pseudomonadati</taxon>
        <taxon>Pseudomonadota</taxon>
        <taxon>Alphaproteobacteria</taxon>
        <taxon>Rhodobacterales</taxon>
        <taxon>Roseobacteraceae</taxon>
        <taxon>Tropicimonas</taxon>
    </lineage>
</organism>
<evidence type="ECO:0000259" key="2">
    <source>
        <dbReference type="Pfam" id="PF07811"/>
    </source>
</evidence>
<proteinExistence type="predicted"/>
<gene>
    <name evidence="3" type="ORF">SAMN05421757_102193</name>
</gene>
<dbReference type="OrthoDB" id="7860729at2"/>
<keyword evidence="1" id="KW-0472">Membrane</keyword>
<dbReference type="InterPro" id="IPR012495">
    <property type="entry name" value="TadE-like_dom"/>
</dbReference>
<dbReference type="RefSeq" id="WP_089231938.1">
    <property type="nucleotide sequence ID" value="NZ_FZOY01000002.1"/>
</dbReference>
<dbReference type="Proteomes" id="UP000198426">
    <property type="component" value="Unassembled WGS sequence"/>
</dbReference>
<accession>A0A239EJX8</accession>